<comment type="subcellular location">
    <subcellularLocation>
        <location evidence="1 13">Cytoplasm</location>
    </subcellularLocation>
</comment>
<proteinExistence type="inferred from homology"/>
<feature type="active site" evidence="13">
    <location>
        <position position="107"/>
    </location>
</feature>
<comment type="similarity">
    <text evidence="2 13">Belongs to the DNA polymerase type-Y family.</text>
</comment>
<feature type="binding site" evidence="13">
    <location>
        <position position="10"/>
    </location>
    <ligand>
        <name>Mg(2+)</name>
        <dbReference type="ChEBI" id="CHEBI:18420"/>
    </ligand>
</feature>
<dbReference type="Gene3D" id="3.40.1170.60">
    <property type="match status" value="1"/>
</dbReference>
<accession>A0A562QIP2</accession>
<dbReference type="Pfam" id="PF11799">
    <property type="entry name" value="IMS_C"/>
    <property type="match status" value="1"/>
</dbReference>
<dbReference type="Gene3D" id="3.30.70.270">
    <property type="match status" value="1"/>
</dbReference>
<feature type="domain" description="UmuC" evidence="14">
    <location>
        <begin position="6"/>
        <end position="191"/>
    </location>
</feature>
<dbReference type="GO" id="GO:0000287">
    <property type="term" value="F:magnesium ion binding"/>
    <property type="evidence" value="ECO:0007669"/>
    <property type="project" value="UniProtKB-UniRule"/>
</dbReference>
<dbReference type="InterPro" id="IPR017961">
    <property type="entry name" value="DNA_pol_Y-fam_little_finger"/>
</dbReference>
<dbReference type="InterPro" id="IPR001126">
    <property type="entry name" value="UmuC"/>
</dbReference>
<keyword evidence="16" id="KW-1185">Reference proteome</keyword>
<dbReference type="InterPro" id="IPR043128">
    <property type="entry name" value="Rev_trsase/Diguanyl_cyclase"/>
</dbReference>
<dbReference type="NCBIfam" id="NF002848">
    <property type="entry name" value="PRK03103.1"/>
    <property type="match status" value="1"/>
</dbReference>
<dbReference type="SUPFAM" id="SSF100879">
    <property type="entry name" value="Lesion bypass DNA polymerase (Y-family), little finger domain"/>
    <property type="match status" value="1"/>
</dbReference>
<dbReference type="GO" id="GO:0009432">
    <property type="term" value="P:SOS response"/>
    <property type="evidence" value="ECO:0007669"/>
    <property type="project" value="TreeGrafter"/>
</dbReference>
<dbReference type="InterPro" id="IPR022880">
    <property type="entry name" value="DNApol_IV"/>
</dbReference>
<dbReference type="InterPro" id="IPR036775">
    <property type="entry name" value="DNA_pol_Y-fam_lit_finger_sf"/>
</dbReference>
<keyword evidence="6 13" id="KW-0235">DNA replication</keyword>
<dbReference type="RefSeq" id="WP_242009819.1">
    <property type="nucleotide sequence ID" value="NZ_VLKZ01000006.1"/>
</dbReference>
<keyword evidence="3 13" id="KW-0963">Cytoplasm</keyword>
<dbReference type="Gene3D" id="3.30.1490.100">
    <property type="entry name" value="DNA polymerase, Y-family, little finger domain"/>
    <property type="match status" value="1"/>
</dbReference>
<dbReference type="PANTHER" id="PTHR11076">
    <property type="entry name" value="DNA REPAIR POLYMERASE UMUC / TRANSFERASE FAMILY MEMBER"/>
    <property type="match status" value="1"/>
</dbReference>
<evidence type="ECO:0000256" key="9">
    <source>
        <dbReference type="ARBA" id="ARBA00022842"/>
    </source>
</evidence>
<dbReference type="GO" id="GO:0003887">
    <property type="term" value="F:DNA-directed DNA polymerase activity"/>
    <property type="evidence" value="ECO:0007669"/>
    <property type="project" value="UniProtKB-UniRule"/>
</dbReference>
<keyword evidence="13" id="KW-0515">Mutator protein</keyword>
<keyword evidence="5 13" id="KW-0548">Nucleotidyltransferase</keyword>
<dbReference type="AlphaFoldDB" id="A0A562QIP2"/>
<organism evidence="15 16">
    <name type="scientific">Halalkalibacter nanhaiisediminis</name>
    <dbReference type="NCBI Taxonomy" id="688079"/>
    <lineage>
        <taxon>Bacteria</taxon>
        <taxon>Bacillati</taxon>
        <taxon>Bacillota</taxon>
        <taxon>Bacilli</taxon>
        <taxon>Bacillales</taxon>
        <taxon>Bacillaceae</taxon>
        <taxon>Halalkalibacter</taxon>
    </lineage>
</organism>
<feature type="binding site" evidence="13">
    <location>
        <position position="106"/>
    </location>
    <ligand>
        <name>Mg(2+)</name>
        <dbReference type="ChEBI" id="CHEBI:18420"/>
    </ligand>
</feature>
<dbReference type="GO" id="GO:0042276">
    <property type="term" value="P:error-prone translesion synthesis"/>
    <property type="evidence" value="ECO:0007669"/>
    <property type="project" value="TreeGrafter"/>
</dbReference>
<evidence type="ECO:0000256" key="4">
    <source>
        <dbReference type="ARBA" id="ARBA00022679"/>
    </source>
</evidence>
<dbReference type="Gene3D" id="1.10.150.20">
    <property type="entry name" value="5' to 3' exonuclease, C-terminal subdomain"/>
    <property type="match status" value="1"/>
</dbReference>
<dbReference type="GO" id="GO:0005829">
    <property type="term" value="C:cytosol"/>
    <property type="evidence" value="ECO:0007669"/>
    <property type="project" value="TreeGrafter"/>
</dbReference>
<dbReference type="InterPro" id="IPR050116">
    <property type="entry name" value="DNA_polymerase-Y"/>
</dbReference>
<dbReference type="PANTHER" id="PTHR11076:SF35">
    <property type="entry name" value="DNA REPAIR PROTEIN HOMOLOG YOBH"/>
    <property type="match status" value="1"/>
</dbReference>
<name>A0A562QIP2_9BACI</name>
<dbReference type="CDD" id="cd01700">
    <property type="entry name" value="PolY_Pol_V_umuC"/>
    <property type="match status" value="1"/>
</dbReference>
<feature type="site" description="Substrate discrimination" evidence="13">
    <location>
        <position position="15"/>
    </location>
</feature>
<evidence type="ECO:0000256" key="7">
    <source>
        <dbReference type="ARBA" id="ARBA00022723"/>
    </source>
</evidence>
<evidence type="ECO:0000256" key="1">
    <source>
        <dbReference type="ARBA" id="ARBA00004496"/>
    </source>
</evidence>
<protein>
    <recommendedName>
        <fullName evidence="13">DNA polymerase IV</fullName>
        <shortName evidence="13">Pol IV</shortName>
        <ecNumber evidence="13">2.7.7.7</ecNumber>
    </recommendedName>
</protein>
<comment type="catalytic activity">
    <reaction evidence="12 13">
        <text>DNA(n) + a 2'-deoxyribonucleoside 5'-triphosphate = DNA(n+1) + diphosphate</text>
        <dbReference type="Rhea" id="RHEA:22508"/>
        <dbReference type="Rhea" id="RHEA-COMP:17339"/>
        <dbReference type="Rhea" id="RHEA-COMP:17340"/>
        <dbReference type="ChEBI" id="CHEBI:33019"/>
        <dbReference type="ChEBI" id="CHEBI:61560"/>
        <dbReference type="ChEBI" id="CHEBI:173112"/>
        <dbReference type="EC" id="2.7.7.7"/>
    </reaction>
</comment>
<dbReference type="SUPFAM" id="SSF56672">
    <property type="entry name" value="DNA/RNA polymerases"/>
    <property type="match status" value="1"/>
</dbReference>
<dbReference type="GO" id="GO:0006281">
    <property type="term" value="P:DNA repair"/>
    <property type="evidence" value="ECO:0007669"/>
    <property type="project" value="UniProtKB-UniRule"/>
</dbReference>
<keyword evidence="4 13" id="KW-0808">Transferase</keyword>
<keyword evidence="7 13" id="KW-0479">Metal-binding</keyword>
<keyword evidence="8 13" id="KW-0227">DNA damage</keyword>
<dbReference type="InterPro" id="IPR053848">
    <property type="entry name" value="IMS_HHH_1"/>
</dbReference>
<dbReference type="HAMAP" id="MF_01113">
    <property type="entry name" value="DNApol_IV"/>
    <property type="match status" value="1"/>
</dbReference>
<dbReference type="InterPro" id="IPR043502">
    <property type="entry name" value="DNA/RNA_pol_sf"/>
</dbReference>
<evidence type="ECO:0000256" key="13">
    <source>
        <dbReference type="HAMAP-Rule" id="MF_01113"/>
    </source>
</evidence>
<gene>
    <name evidence="13" type="primary">dinB</name>
    <name evidence="15" type="ORF">IQ10_02479</name>
</gene>
<keyword evidence="9 13" id="KW-0460">Magnesium</keyword>
<comment type="caution">
    <text evidence="15">The sequence shown here is derived from an EMBL/GenBank/DDBJ whole genome shotgun (WGS) entry which is preliminary data.</text>
</comment>
<evidence type="ECO:0000256" key="11">
    <source>
        <dbReference type="ARBA" id="ARBA00023204"/>
    </source>
</evidence>
<evidence type="ECO:0000259" key="14">
    <source>
        <dbReference type="PROSITE" id="PS50173"/>
    </source>
</evidence>
<evidence type="ECO:0000313" key="15">
    <source>
        <dbReference type="EMBL" id="TWI55916.1"/>
    </source>
</evidence>
<dbReference type="Pfam" id="PF00817">
    <property type="entry name" value="IMS"/>
    <property type="match status" value="1"/>
</dbReference>
<dbReference type="GO" id="GO:0003684">
    <property type="term" value="F:damaged DNA binding"/>
    <property type="evidence" value="ECO:0007669"/>
    <property type="project" value="InterPro"/>
</dbReference>
<comment type="cofactor">
    <cofactor evidence="13">
        <name>Mg(2+)</name>
        <dbReference type="ChEBI" id="CHEBI:18420"/>
    </cofactor>
    <text evidence="13">Binds 2 magnesium ions per subunit.</text>
</comment>
<dbReference type="Proteomes" id="UP000315711">
    <property type="component" value="Unassembled WGS sequence"/>
</dbReference>
<dbReference type="EMBL" id="VLKZ01000006">
    <property type="protein sequence ID" value="TWI55916.1"/>
    <property type="molecule type" value="Genomic_DNA"/>
</dbReference>
<evidence type="ECO:0000256" key="8">
    <source>
        <dbReference type="ARBA" id="ARBA00022763"/>
    </source>
</evidence>
<dbReference type="GO" id="GO:0006261">
    <property type="term" value="P:DNA-templated DNA replication"/>
    <property type="evidence" value="ECO:0007669"/>
    <property type="project" value="UniProtKB-UniRule"/>
</dbReference>
<keyword evidence="10 13" id="KW-0238">DNA-binding</keyword>
<evidence type="ECO:0000256" key="6">
    <source>
        <dbReference type="ARBA" id="ARBA00022705"/>
    </source>
</evidence>
<evidence type="ECO:0000256" key="12">
    <source>
        <dbReference type="ARBA" id="ARBA00049244"/>
    </source>
</evidence>
<reference evidence="15 16" key="1">
    <citation type="journal article" date="2015" name="Stand. Genomic Sci.">
        <title>Genomic Encyclopedia of Bacterial and Archaeal Type Strains, Phase III: the genomes of soil and plant-associated and newly described type strains.</title>
        <authorList>
            <person name="Whitman W.B."/>
            <person name="Woyke T."/>
            <person name="Klenk H.P."/>
            <person name="Zhou Y."/>
            <person name="Lilburn T.G."/>
            <person name="Beck B.J."/>
            <person name="De Vos P."/>
            <person name="Vandamme P."/>
            <person name="Eisen J.A."/>
            <person name="Garrity G."/>
            <person name="Hugenholtz P."/>
            <person name="Kyrpides N.C."/>
        </authorList>
    </citation>
    <scope>NUCLEOTIDE SEQUENCE [LARGE SCALE GENOMIC DNA]</scope>
    <source>
        <strain evidence="15 16">CGMCC 1.10116</strain>
    </source>
</reference>
<dbReference type="EC" id="2.7.7.7" evidence="13"/>
<comment type="function">
    <text evidence="13">Poorly processive, error-prone DNA polymerase involved in untargeted mutagenesis. Copies undamaged DNA at stalled replication forks, which arise in vivo from mismatched or misaligned primer ends. These misaligned primers can be extended by PolIV. Exhibits no 3'-5' exonuclease (proofreading) activity. May be involved in translesional synthesis, in conjunction with the beta clamp from PolIII.</text>
</comment>
<dbReference type="Pfam" id="PF21999">
    <property type="entry name" value="IMS_HHH_1"/>
    <property type="match status" value="1"/>
</dbReference>
<keyword evidence="11 13" id="KW-0234">DNA repair</keyword>
<evidence type="ECO:0000256" key="5">
    <source>
        <dbReference type="ARBA" id="ARBA00022695"/>
    </source>
</evidence>
<dbReference type="PROSITE" id="PS50173">
    <property type="entry name" value="UMUC"/>
    <property type="match status" value="1"/>
</dbReference>
<evidence type="ECO:0000256" key="2">
    <source>
        <dbReference type="ARBA" id="ARBA00010945"/>
    </source>
</evidence>
<evidence type="ECO:0000313" key="16">
    <source>
        <dbReference type="Proteomes" id="UP000315711"/>
    </source>
</evidence>
<sequence length="411" mass="46539">MKQKVIFMVDMESFYASIEKAKIINNSGRPLVVSGDPERRSGVILAACPIAKKHGVKNGERMWEAKQKCPELIVVKPHMQDYIDVSIQITEILEQYTNLVEPYSIDEQFMDVTGSQKLFGEPYEIAKKIQDHIRLETSVHARIGIGENKVLAKMACDNFSKKNKSGIFWLKKDTLSETLWLLPVEKMFGIGSKMSAHLRNMGIRTIGQLADLPLERFKKKWGINGQVLWMTAHGEDYSPVNTTSHEGSKAIGHGMTLPRDYSTLDDIHVVLLELCEEVCMRARKSNVVGKTISVSVNGASFEVKTGFHRQTTLFEPTNYVMDVFHASHKLFTQFWDGQPIRRVGISLSNLSPDHELQLSLFDTERDKKLDLGYVMDKIREKYGVTSLVRASSLTKASQMVERSKKIGGHYK</sequence>
<keyword evidence="13" id="KW-0239">DNA-directed DNA polymerase</keyword>
<comment type="subunit">
    <text evidence="13">Monomer.</text>
</comment>
<evidence type="ECO:0000256" key="3">
    <source>
        <dbReference type="ARBA" id="ARBA00022490"/>
    </source>
</evidence>
<evidence type="ECO:0000256" key="10">
    <source>
        <dbReference type="ARBA" id="ARBA00023125"/>
    </source>
</evidence>